<organism evidence="1 2">
    <name type="scientific">Halobacillus amylolyticus</name>
    <dbReference type="NCBI Taxonomy" id="2932259"/>
    <lineage>
        <taxon>Bacteria</taxon>
        <taxon>Bacillati</taxon>
        <taxon>Bacillota</taxon>
        <taxon>Bacilli</taxon>
        <taxon>Bacillales</taxon>
        <taxon>Bacillaceae</taxon>
        <taxon>Halobacillus</taxon>
    </lineage>
</organism>
<gene>
    <name evidence="1" type="ORF">MUO15_05795</name>
</gene>
<evidence type="ECO:0000313" key="2">
    <source>
        <dbReference type="Proteomes" id="UP000830326"/>
    </source>
</evidence>
<keyword evidence="2" id="KW-1185">Reference proteome</keyword>
<name>A0ABY4HDY7_9BACI</name>
<protein>
    <submittedName>
        <fullName evidence="1">Uncharacterized protein</fullName>
    </submittedName>
</protein>
<reference evidence="1" key="1">
    <citation type="submission" date="2022-04" db="EMBL/GenBank/DDBJ databases">
        <title>Halobacillus sp. isolated from saltern.</title>
        <authorList>
            <person name="Won M."/>
            <person name="Lee C.-M."/>
            <person name="Woen H.-Y."/>
            <person name="Kwon S.-W."/>
        </authorList>
    </citation>
    <scope>NUCLEOTIDE SEQUENCE</scope>
    <source>
        <strain evidence="1">SSHM10-5</strain>
    </source>
</reference>
<evidence type="ECO:0000313" key="1">
    <source>
        <dbReference type="EMBL" id="UOR13011.1"/>
    </source>
</evidence>
<dbReference type="Proteomes" id="UP000830326">
    <property type="component" value="Chromosome"/>
</dbReference>
<accession>A0ABY4HDY7</accession>
<dbReference type="RefSeq" id="WP_245034271.1">
    <property type="nucleotide sequence ID" value="NZ_CP095075.1"/>
</dbReference>
<proteinExistence type="predicted"/>
<sequence length="65" mass="7524">MNANQRLSSPNNLAVPLLINEMKNDHVNHWCNELEEENSFSNVQKLNNQQSKIMTVSKHSFINET</sequence>
<dbReference type="EMBL" id="CP095075">
    <property type="protein sequence ID" value="UOR13011.1"/>
    <property type="molecule type" value="Genomic_DNA"/>
</dbReference>